<evidence type="ECO:0000313" key="14">
    <source>
        <dbReference type="Proteomes" id="UP000035720"/>
    </source>
</evidence>
<dbReference type="Pfam" id="PF02467">
    <property type="entry name" value="Whib"/>
    <property type="match status" value="1"/>
</dbReference>
<dbReference type="STRING" id="1193518.BN13_390027"/>
<dbReference type="PROSITE" id="PS51674">
    <property type="entry name" value="4FE4S_WBL"/>
    <property type="match status" value="1"/>
</dbReference>
<organism evidence="13 14">
    <name type="scientific">Nostocoides jenkinsii Ben 74</name>
    <dbReference type="NCBI Taxonomy" id="1193518"/>
    <lineage>
        <taxon>Bacteria</taxon>
        <taxon>Bacillati</taxon>
        <taxon>Actinomycetota</taxon>
        <taxon>Actinomycetes</taxon>
        <taxon>Micrococcales</taxon>
        <taxon>Intrasporangiaceae</taxon>
        <taxon>Nostocoides</taxon>
    </lineage>
</organism>
<comment type="cofactor">
    <cofactor evidence="11">
        <name>[4Fe-4S] cluster</name>
        <dbReference type="ChEBI" id="CHEBI:49883"/>
    </cofactor>
    <text evidence="11">Binds 1 [4Fe-4S] cluster per subunit. Following nitrosylation of the [4Fe-4S] cluster binds 1 [4Fe-8(NO)] cluster per subunit.</text>
</comment>
<keyword evidence="5 11" id="KW-0408">Iron</keyword>
<keyword evidence="4 11" id="KW-0479">Metal-binding</keyword>
<comment type="similarity">
    <text evidence="2 11">Belongs to the WhiB family.</text>
</comment>
<keyword evidence="3 11" id="KW-0004">4Fe-4S</keyword>
<feature type="binding site" evidence="11">
    <location>
        <position position="57"/>
    </location>
    <ligand>
        <name>[4Fe-4S] cluster</name>
        <dbReference type="ChEBI" id="CHEBI:49883"/>
    </ligand>
</feature>
<keyword evidence="8 11" id="KW-0238">DNA-binding</keyword>
<dbReference type="GO" id="GO:0003677">
    <property type="term" value="F:DNA binding"/>
    <property type="evidence" value="ECO:0007669"/>
    <property type="project" value="UniProtKB-UniRule"/>
</dbReference>
<dbReference type="RefSeq" id="WP_048545706.1">
    <property type="nucleotide sequence ID" value="NZ_HF571038.1"/>
</dbReference>
<feature type="binding site" evidence="11">
    <location>
        <position position="48"/>
    </location>
    <ligand>
        <name>[4Fe-4S] cluster</name>
        <dbReference type="ChEBI" id="CHEBI:49883"/>
    </ligand>
</feature>
<feature type="domain" description="4Fe-4S Wbl-type" evidence="12">
    <location>
        <begin position="25"/>
        <end position="81"/>
    </location>
</feature>
<reference evidence="13 14" key="1">
    <citation type="journal article" date="2013" name="ISME J.">
        <title>A metabolic model for members of the genus Tetrasphaera involved in enhanced biological phosphorus removal.</title>
        <authorList>
            <person name="Kristiansen R."/>
            <person name="Nguyen H.T.T."/>
            <person name="Saunders A.M."/>
            <person name="Nielsen J.L."/>
            <person name="Wimmer R."/>
            <person name="Le V.Q."/>
            <person name="McIlroy S.J."/>
            <person name="Petrovski S."/>
            <person name="Seviour R.J."/>
            <person name="Calteau A."/>
            <person name="Nielsen K.L."/>
            <person name="Nielsen P.H."/>
        </authorList>
    </citation>
    <scope>NUCLEOTIDE SEQUENCE [LARGE SCALE GENOMIC DNA]</scope>
    <source>
        <strain evidence="13 14">Ben 74</strain>
    </source>
</reference>
<feature type="binding site" evidence="11">
    <location>
        <position position="51"/>
    </location>
    <ligand>
        <name>[4Fe-4S] cluster</name>
        <dbReference type="ChEBI" id="CHEBI:49883"/>
    </ligand>
</feature>
<keyword evidence="10 11" id="KW-0804">Transcription</keyword>
<keyword evidence="6 11" id="KW-0411">Iron-sulfur</keyword>
<evidence type="ECO:0000256" key="8">
    <source>
        <dbReference type="ARBA" id="ARBA00023125"/>
    </source>
</evidence>
<proteinExistence type="inferred from homology"/>
<dbReference type="HAMAP" id="MF_01479">
    <property type="entry name" value="WhiB"/>
    <property type="match status" value="1"/>
</dbReference>
<evidence type="ECO:0000256" key="4">
    <source>
        <dbReference type="ARBA" id="ARBA00022723"/>
    </source>
</evidence>
<comment type="caution">
    <text evidence="13">The sequence shown here is derived from an EMBL/GenBank/DDBJ whole genome shotgun (WGS) entry which is preliminary data.</text>
</comment>
<evidence type="ECO:0000313" key="13">
    <source>
        <dbReference type="EMBL" id="CCI53410.1"/>
    </source>
</evidence>
<feature type="binding site" evidence="11">
    <location>
        <position position="26"/>
    </location>
    <ligand>
        <name>[4Fe-4S] cluster</name>
        <dbReference type="ChEBI" id="CHEBI:49883"/>
    </ligand>
</feature>
<keyword evidence="7 11" id="KW-0805">Transcription regulation</keyword>
<dbReference type="GO" id="GO:0051539">
    <property type="term" value="F:4 iron, 4 sulfur cluster binding"/>
    <property type="evidence" value="ECO:0007669"/>
    <property type="project" value="UniProtKB-UniRule"/>
</dbReference>
<keyword evidence="9 11" id="KW-1015">Disulfide bond</keyword>
<dbReference type="GO" id="GO:0035731">
    <property type="term" value="F:dinitrosyl-iron complex binding"/>
    <property type="evidence" value="ECO:0007669"/>
    <property type="project" value="UniProtKB-UniRule"/>
</dbReference>
<dbReference type="GO" id="GO:0045892">
    <property type="term" value="P:negative regulation of DNA-templated transcription"/>
    <property type="evidence" value="ECO:0007669"/>
    <property type="project" value="TreeGrafter"/>
</dbReference>
<comment type="subcellular location">
    <subcellularLocation>
        <location evidence="1 11">Cytoplasm</location>
    </subcellularLocation>
</comment>
<evidence type="ECO:0000256" key="2">
    <source>
        <dbReference type="ARBA" id="ARBA00006597"/>
    </source>
</evidence>
<protein>
    <recommendedName>
        <fullName evidence="11">Transcriptional regulator WhiB</fullName>
    </recommendedName>
</protein>
<gene>
    <name evidence="11" type="primary">whiB</name>
    <name evidence="13" type="ORF">BN13_390027</name>
</gene>
<dbReference type="PANTHER" id="PTHR38839:SF7">
    <property type="entry name" value="TRANSCRIPTIONAL REGULATOR WHIB4"/>
    <property type="match status" value="1"/>
</dbReference>
<dbReference type="InterPro" id="IPR003482">
    <property type="entry name" value="Whib"/>
</dbReference>
<sequence length="109" mass="12395">MHAYATMIRGSAVDADSANWAAQGACVQQDPDMLFVRGRAQREVRILCRECPVRLDCLADALDSRTEFGVWGGMTERERRALLLTHPDIVSWREEIKRQLQQQQNEGGH</sequence>
<evidence type="ECO:0000256" key="6">
    <source>
        <dbReference type="ARBA" id="ARBA00023014"/>
    </source>
</evidence>
<comment type="function">
    <text evidence="11">Acts as a transcriptional regulator. Probably redox-responsive. The apo- but not holo-form probably binds DNA.</text>
</comment>
<evidence type="ECO:0000256" key="9">
    <source>
        <dbReference type="ARBA" id="ARBA00023157"/>
    </source>
</evidence>
<dbReference type="InterPro" id="IPR034768">
    <property type="entry name" value="4FE4S_WBL"/>
</dbReference>
<evidence type="ECO:0000259" key="12">
    <source>
        <dbReference type="PROSITE" id="PS51674"/>
    </source>
</evidence>
<keyword evidence="11" id="KW-0963">Cytoplasm</keyword>
<evidence type="ECO:0000256" key="3">
    <source>
        <dbReference type="ARBA" id="ARBA00022485"/>
    </source>
</evidence>
<evidence type="ECO:0000256" key="11">
    <source>
        <dbReference type="HAMAP-Rule" id="MF_01479"/>
    </source>
</evidence>
<dbReference type="EMBL" id="CAJC01000149">
    <property type="protein sequence ID" value="CCI53410.1"/>
    <property type="molecule type" value="Genomic_DNA"/>
</dbReference>
<accession>A0A077MC45</accession>
<evidence type="ECO:0000256" key="5">
    <source>
        <dbReference type="ARBA" id="ARBA00023004"/>
    </source>
</evidence>
<dbReference type="AlphaFoldDB" id="A0A077MC45"/>
<evidence type="ECO:0000256" key="1">
    <source>
        <dbReference type="ARBA" id="ARBA00004496"/>
    </source>
</evidence>
<dbReference type="GO" id="GO:0047134">
    <property type="term" value="F:protein-disulfide reductase [NAD(P)H] activity"/>
    <property type="evidence" value="ECO:0007669"/>
    <property type="project" value="TreeGrafter"/>
</dbReference>
<evidence type="ECO:0000256" key="7">
    <source>
        <dbReference type="ARBA" id="ARBA00023015"/>
    </source>
</evidence>
<dbReference type="Proteomes" id="UP000035720">
    <property type="component" value="Unassembled WGS sequence"/>
</dbReference>
<dbReference type="GO" id="GO:0046872">
    <property type="term" value="F:metal ion binding"/>
    <property type="evidence" value="ECO:0007669"/>
    <property type="project" value="UniProtKB-KW"/>
</dbReference>
<dbReference type="OrthoDB" id="4228525at2"/>
<dbReference type="PANTHER" id="PTHR38839">
    <property type="entry name" value="TRANSCRIPTIONAL REGULATOR WHID-RELATED"/>
    <property type="match status" value="1"/>
</dbReference>
<dbReference type="GO" id="GO:0005737">
    <property type="term" value="C:cytoplasm"/>
    <property type="evidence" value="ECO:0007669"/>
    <property type="project" value="UniProtKB-SubCell"/>
</dbReference>
<evidence type="ECO:0000256" key="10">
    <source>
        <dbReference type="ARBA" id="ARBA00023163"/>
    </source>
</evidence>
<comment type="PTM">
    <text evidence="11">The Fe-S cluster can be nitrosylated by nitric oxide (NO).</text>
</comment>
<name>A0A077MC45_9MICO</name>
<comment type="PTM">
    <text evidence="11">Upon Fe-S cluster removal intramolecular disulfide bonds are formed.</text>
</comment>
<dbReference type="GO" id="GO:0045454">
    <property type="term" value="P:cell redox homeostasis"/>
    <property type="evidence" value="ECO:0007669"/>
    <property type="project" value="TreeGrafter"/>
</dbReference>
<keyword evidence="14" id="KW-1185">Reference proteome</keyword>